<comment type="caution">
    <text evidence="2">The sequence shown here is derived from an EMBL/GenBank/DDBJ whole genome shotgun (WGS) entry which is preliminary data.</text>
</comment>
<dbReference type="Pfam" id="PF13180">
    <property type="entry name" value="PDZ_2"/>
    <property type="match status" value="1"/>
</dbReference>
<feature type="domain" description="PDZ" evidence="1">
    <location>
        <begin position="343"/>
        <end position="372"/>
    </location>
</feature>
<evidence type="ECO:0000259" key="1">
    <source>
        <dbReference type="PROSITE" id="PS50106"/>
    </source>
</evidence>
<dbReference type="InterPro" id="IPR036034">
    <property type="entry name" value="PDZ_sf"/>
</dbReference>
<gene>
    <name evidence="2" type="ORF">NMK71_00945</name>
</gene>
<protein>
    <submittedName>
        <fullName evidence="2">PDZ domain-containing protein</fullName>
    </submittedName>
</protein>
<dbReference type="Proteomes" id="UP001152599">
    <property type="component" value="Unassembled WGS sequence"/>
</dbReference>
<dbReference type="AlphaFoldDB" id="A0A9X4RUP1"/>
<organism evidence="2 3">
    <name type="scientific">Profundicola chukchiensis</name>
    <dbReference type="NCBI Taxonomy" id="2961959"/>
    <lineage>
        <taxon>Bacteria</taxon>
        <taxon>Pseudomonadati</taxon>
        <taxon>Bacteroidota</taxon>
        <taxon>Flavobacteriia</taxon>
        <taxon>Flavobacteriales</taxon>
        <taxon>Weeksellaceae</taxon>
        <taxon>Profundicola</taxon>
    </lineage>
</organism>
<dbReference type="Gene3D" id="2.30.42.10">
    <property type="match status" value="1"/>
</dbReference>
<keyword evidence="3" id="KW-1185">Reference proteome</keyword>
<dbReference type="InterPro" id="IPR001478">
    <property type="entry name" value="PDZ"/>
</dbReference>
<dbReference type="PROSITE" id="PS50106">
    <property type="entry name" value="PDZ"/>
    <property type="match status" value="1"/>
</dbReference>
<name>A0A9X4RUP1_9FLAO</name>
<reference evidence="2" key="1">
    <citation type="submission" date="2022-07" db="EMBL/GenBank/DDBJ databases">
        <title>Description and genome-wide analysis of Profundicola chukchiensis gen. nov., sp. nov., marine bacteria isolated from bottom sediments of the Chukchi Sea.</title>
        <authorList>
            <person name="Romanenko L."/>
            <person name="Otstavnykh N."/>
            <person name="Kurilenko V."/>
            <person name="Eremeev V."/>
            <person name="Velansky P."/>
            <person name="Mikhailov V."/>
            <person name="Isaeva M."/>
        </authorList>
    </citation>
    <scope>NUCLEOTIDE SEQUENCE</scope>
    <source>
        <strain evidence="2">KMM 9713</strain>
    </source>
</reference>
<evidence type="ECO:0000313" key="3">
    <source>
        <dbReference type="Proteomes" id="UP001152599"/>
    </source>
</evidence>
<dbReference type="InterPro" id="IPR021109">
    <property type="entry name" value="Peptidase_aspartic_dom_sf"/>
</dbReference>
<dbReference type="SMART" id="SM00228">
    <property type="entry name" value="PDZ"/>
    <property type="match status" value="1"/>
</dbReference>
<accession>A0A9X4RUP1</accession>
<dbReference type="RefSeq" id="WP_304419718.1">
    <property type="nucleotide sequence ID" value="NZ_JANCMU010000001.1"/>
</dbReference>
<dbReference type="SUPFAM" id="SSF50156">
    <property type="entry name" value="PDZ domain-like"/>
    <property type="match status" value="1"/>
</dbReference>
<sequence length="412" mass="46664">MGNGLKFFYAFAILGIFSYSQITSDFQSDKNCFTVTFTEINNLIIFPVVLNESTAMNMILDSGSPFTLILETAGLDELTIKKGKNITIGGLGHGYTIEAYDSRFNHLKVGKALKEDTNLILIIDSPINLQKFLGMPVHGVVGYDVLKDFVVEINYISKKLKFYKHDYFYTKKKRKIRKHDSFPLTFHERKPYIQAKVGYKSYHAEAANLLVDTGGWDAVWWFEQSEPHIPLPARNYQDTLGYGINGPITGHRSKTDYIELGEYKFNRPTTSFPDSASIAYAISHKSRNGSIGGEILKRFNVVFDYKNQLLYLRPNINFKNAFHYDMSGLKLEKPFIPLPFLEIVSIRPNSPAYHSGLKKGDLLVSINGDDIKQGELGKVNKLFSSKPGKKITVSLLRDGQKLSKSFYLAEPF</sequence>
<dbReference type="Gene3D" id="2.40.70.10">
    <property type="entry name" value="Acid Proteases"/>
    <property type="match status" value="1"/>
</dbReference>
<dbReference type="EMBL" id="JANCMU010000001">
    <property type="protein sequence ID" value="MDG4944970.1"/>
    <property type="molecule type" value="Genomic_DNA"/>
</dbReference>
<proteinExistence type="predicted"/>
<evidence type="ECO:0000313" key="2">
    <source>
        <dbReference type="EMBL" id="MDG4944970.1"/>
    </source>
</evidence>